<keyword evidence="4" id="KW-1185">Reference proteome</keyword>
<dbReference type="EMBL" id="JBBPBN010000009">
    <property type="protein sequence ID" value="KAK9032339.1"/>
    <property type="molecule type" value="Genomic_DNA"/>
</dbReference>
<sequence>MFQSSSLKVPSRVTVRPTGSADMRSDSTRGLSLVAEEELVVADISESVTSGEELGVNAAGVSEPAAGSEAPAVDVFESATEGVDATDVVVSPVHEPSLEPNNVALEEAGEEVFMDQPPGFEKFGAGGEKLGHHQDSFPLVMKYFRLLREKDRPAFMEAVETLRQEFEQLQKEKEALRLMFEVMSSKY</sequence>
<keyword evidence="1" id="KW-0175">Coiled coil</keyword>
<feature type="region of interest" description="Disordered" evidence="2">
    <location>
        <begin position="1"/>
        <end position="29"/>
    </location>
</feature>
<organism evidence="3 4">
    <name type="scientific">Hibiscus sabdariffa</name>
    <name type="common">roselle</name>
    <dbReference type="NCBI Taxonomy" id="183260"/>
    <lineage>
        <taxon>Eukaryota</taxon>
        <taxon>Viridiplantae</taxon>
        <taxon>Streptophyta</taxon>
        <taxon>Embryophyta</taxon>
        <taxon>Tracheophyta</taxon>
        <taxon>Spermatophyta</taxon>
        <taxon>Magnoliopsida</taxon>
        <taxon>eudicotyledons</taxon>
        <taxon>Gunneridae</taxon>
        <taxon>Pentapetalae</taxon>
        <taxon>rosids</taxon>
        <taxon>malvids</taxon>
        <taxon>Malvales</taxon>
        <taxon>Malvaceae</taxon>
        <taxon>Malvoideae</taxon>
        <taxon>Hibiscus</taxon>
    </lineage>
</organism>
<proteinExistence type="predicted"/>
<accession>A0ABR2T4M2</accession>
<evidence type="ECO:0000256" key="2">
    <source>
        <dbReference type="SAM" id="MobiDB-lite"/>
    </source>
</evidence>
<evidence type="ECO:0000313" key="4">
    <source>
        <dbReference type="Proteomes" id="UP001396334"/>
    </source>
</evidence>
<dbReference type="Proteomes" id="UP001396334">
    <property type="component" value="Unassembled WGS sequence"/>
</dbReference>
<evidence type="ECO:0000313" key="3">
    <source>
        <dbReference type="EMBL" id="KAK9032339.1"/>
    </source>
</evidence>
<evidence type="ECO:0000256" key="1">
    <source>
        <dbReference type="SAM" id="Coils"/>
    </source>
</evidence>
<reference evidence="3 4" key="1">
    <citation type="journal article" date="2024" name="G3 (Bethesda)">
        <title>Genome assembly of Hibiscus sabdariffa L. provides insights into metabolisms of medicinal natural products.</title>
        <authorList>
            <person name="Kim T."/>
        </authorList>
    </citation>
    <scope>NUCLEOTIDE SEQUENCE [LARGE SCALE GENOMIC DNA]</scope>
    <source>
        <strain evidence="3">TK-2024</strain>
        <tissue evidence="3">Old leaves</tissue>
    </source>
</reference>
<comment type="caution">
    <text evidence="3">The sequence shown here is derived from an EMBL/GenBank/DDBJ whole genome shotgun (WGS) entry which is preliminary data.</text>
</comment>
<gene>
    <name evidence="3" type="ORF">V6N11_056610</name>
</gene>
<protein>
    <submittedName>
        <fullName evidence="3">Uncharacterized protein</fullName>
    </submittedName>
</protein>
<name>A0ABR2T4M2_9ROSI</name>
<feature type="coiled-coil region" evidence="1">
    <location>
        <begin position="152"/>
        <end position="179"/>
    </location>
</feature>